<dbReference type="GO" id="GO:0005737">
    <property type="term" value="C:cytoplasm"/>
    <property type="evidence" value="ECO:0000318"/>
    <property type="project" value="GO_Central"/>
</dbReference>
<dbReference type="GO" id="GO:0036092">
    <property type="term" value="P:phosphatidylinositol-3-phosphate biosynthetic process"/>
    <property type="evidence" value="ECO:0000318"/>
    <property type="project" value="GO_Central"/>
</dbReference>
<dbReference type="GO" id="GO:0005942">
    <property type="term" value="C:phosphatidylinositol 3-kinase complex"/>
    <property type="evidence" value="ECO:0007669"/>
    <property type="project" value="TreeGrafter"/>
</dbReference>
<dbReference type="SMART" id="SM00146">
    <property type="entry name" value="PI3Kc"/>
    <property type="match status" value="1"/>
</dbReference>
<feature type="region of interest" description="Disordered" evidence="8">
    <location>
        <begin position="508"/>
        <end position="527"/>
    </location>
</feature>
<dbReference type="SUPFAM" id="SSF48371">
    <property type="entry name" value="ARM repeat"/>
    <property type="match status" value="1"/>
</dbReference>
<evidence type="ECO:0000256" key="1">
    <source>
        <dbReference type="ARBA" id="ARBA00006209"/>
    </source>
</evidence>
<feature type="region of interest" description="Disordered" evidence="8">
    <location>
        <begin position="533"/>
        <end position="555"/>
    </location>
</feature>
<dbReference type="InterPro" id="IPR001263">
    <property type="entry name" value="PI3K_accessory_dom"/>
</dbReference>
<dbReference type="GO" id="GO:0048015">
    <property type="term" value="P:phosphatidylinositol-mediated signaling"/>
    <property type="evidence" value="ECO:0000318"/>
    <property type="project" value="GO_Central"/>
</dbReference>
<feature type="compositionally biased region" description="Polar residues" evidence="8">
    <location>
        <begin position="447"/>
        <end position="460"/>
    </location>
</feature>
<dbReference type="Proteomes" id="UP000186698">
    <property type="component" value="Chromosome 3S"/>
</dbReference>
<proteinExistence type="inferred from homology"/>
<comment type="catalytic activity">
    <reaction evidence="7">
        <text>a 1,2-diacyl-sn-glycero-3-phospho-(1D-myo-inositol 4-phosphate) + ATP = a 1,2-diacyl-sn-glycero-3-phospho-(1D-myo-inositol-3,4-bisphosphate) + ADP + H(+)</text>
        <dbReference type="Rhea" id="RHEA:18373"/>
        <dbReference type="ChEBI" id="CHEBI:15378"/>
        <dbReference type="ChEBI" id="CHEBI:30616"/>
        <dbReference type="ChEBI" id="CHEBI:57658"/>
        <dbReference type="ChEBI" id="CHEBI:58178"/>
        <dbReference type="ChEBI" id="CHEBI:456216"/>
        <dbReference type="EC" id="2.7.1.154"/>
    </reaction>
    <physiologicalReaction direction="left-to-right" evidence="7">
        <dbReference type="Rhea" id="RHEA:18374"/>
    </physiologicalReaction>
</comment>
<evidence type="ECO:0000259" key="10">
    <source>
        <dbReference type="PROSITE" id="PS51545"/>
    </source>
</evidence>
<feature type="region of interest" description="Disordered" evidence="8">
    <location>
        <begin position="1"/>
        <end position="23"/>
    </location>
</feature>
<dbReference type="PROSITE" id="PS51545">
    <property type="entry name" value="PIK_HELICAL"/>
    <property type="match status" value="1"/>
</dbReference>
<evidence type="ECO:0000313" key="14">
    <source>
        <dbReference type="RefSeq" id="XP_041443749.1"/>
    </source>
</evidence>
<evidence type="ECO:0000256" key="7">
    <source>
        <dbReference type="ARBA" id="ARBA00029297"/>
    </source>
</evidence>
<dbReference type="KEGG" id="xla:108712508"/>
<feature type="compositionally biased region" description="Pro residues" evidence="8">
    <location>
        <begin position="461"/>
        <end position="470"/>
    </location>
</feature>
<dbReference type="InterPro" id="IPR042236">
    <property type="entry name" value="PI3K_accessory_sf"/>
</dbReference>
<evidence type="ECO:0000313" key="12">
    <source>
        <dbReference type="Proteomes" id="UP000186698"/>
    </source>
</evidence>
<dbReference type="InterPro" id="IPR018936">
    <property type="entry name" value="PI3/4_kinase_CS"/>
</dbReference>
<dbReference type="OMA" id="NSHAPQY"/>
<dbReference type="GO" id="GO:0016477">
    <property type="term" value="P:cell migration"/>
    <property type="evidence" value="ECO:0000318"/>
    <property type="project" value="GO_Central"/>
</dbReference>
<organism evidence="13">
    <name type="scientific">Xenopus laevis</name>
    <name type="common">African clawed frog</name>
    <dbReference type="NCBI Taxonomy" id="8355"/>
    <lineage>
        <taxon>Eukaryota</taxon>
        <taxon>Metazoa</taxon>
        <taxon>Chordata</taxon>
        <taxon>Craniata</taxon>
        <taxon>Vertebrata</taxon>
        <taxon>Euteleostomi</taxon>
        <taxon>Amphibia</taxon>
        <taxon>Batrachia</taxon>
        <taxon>Anura</taxon>
        <taxon>Pipoidea</taxon>
        <taxon>Pipidae</taxon>
        <taxon>Xenopodinae</taxon>
        <taxon>Xenopus</taxon>
        <taxon>Xenopus</taxon>
    </lineage>
</organism>
<evidence type="ECO:0000259" key="11">
    <source>
        <dbReference type="PROSITE" id="PS51547"/>
    </source>
</evidence>
<dbReference type="InterPro" id="IPR015433">
    <property type="entry name" value="PI3/4_kinase"/>
</dbReference>
<dbReference type="Gene3D" id="1.10.1070.11">
    <property type="entry name" value="Phosphatidylinositol 3-/4-kinase, catalytic domain"/>
    <property type="match status" value="1"/>
</dbReference>
<dbReference type="RefSeq" id="XP_041443750.1">
    <property type="nucleotide sequence ID" value="XM_041587816.1"/>
</dbReference>
<feature type="compositionally biased region" description="Pro residues" evidence="8">
    <location>
        <begin position="322"/>
        <end position="334"/>
    </location>
</feature>
<dbReference type="PANTHER" id="PTHR10048">
    <property type="entry name" value="PHOSPHATIDYLINOSITOL KINASE"/>
    <property type="match status" value="1"/>
</dbReference>
<evidence type="ECO:0000256" key="2">
    <source>
        <dbReference type="ARBA" id="ARBA00022679"/>
    </source>
</evidence>
<dbReference type="FunFam" id="3.30.1010.10:FF:000001">
    <property type="entry name" value="Phosphatidylinositol 4-phosphate 3-kinase C2 domain-containing subunit beta"/>
    <property type="match status" value="1"/>
</dbReference>
<sequence>MDHSHQNDISQPHDNSGVQLPAFSFPNTQYDQAYPAGTFVPNIQTYPGLPSQMALGFDSFLPPTNNVAPSIVPYQFQSTNWLEEHLQSFPAQTSPDLQGPSEQDAEQPLPGVTGIGFEHFWGLESDEPTTHYHSINIQFNGNRQRDGVFSAGEDFTQVSRRHTIHIAPDSNNFFFQTQTTNTNEITQRSRSLYGYSAHQSLDLEEPPTASHHSWKSEKQEWRIKLLDSSENSNKDFGAFCDAVKTIRREYSASDPVSNSGRVWSVAVRFPLGVSVESDLNITVYGDCLPHPLNYSEKDCVHVQDFISRMIQHNYSVMQHPNNPAPQYPDSPAPQYPNSHAPQYSNSHAPQYPNSPAPQYSNSHAPQYPNSPAPQYPNSPAPQYPNSHAPQYPNSPAPQYSNSHAPQYPNSHAPQYSNSHAPQYPNSHAPQYPNSHAPQYPNSPAPQYYNSPAPQYSNSPAPQYPNSPAPQHPNSHVSQYSNSPAPLHPNYPVLQQCQYPSLQGIYPPLQPQVSLSHPQDPPGQHLYPSLHSVSQQEYRLAQNDHPPAQPTYHSAPQQLYPSPPYCASPSQYPPAPPQGYLVSICGFDEFLQNDFTFRCHTKLQRLTSVQLRLHLRPQPLLCRTKEEDQSDWQLDLSEHGQYWTQMKSRLTNAVSHYGDQALSFLNNKVYVTHVLEAVREICYLLRGVETKELSTALNALRHSQYLMANQGGTSQVSQQSVVLGVSRALAHLISIYSSSFNADFLVEIPRSPRCRTESPDSHLSFHLYSAHNLPDNWVNRISTFSLSCSVIYAGRKLCPEMKSRGAQATHSMFSLVTWDEVITFPLPVCVLPYESILVLRLSGLDNGSNKTANLAWSCLPLYSHGRFARGAMLLNMISHAEPPPVITPGAIDKTLPTLVTVQVELPEINQTFSQPAPEQIAGNVPSEDPSGFLEILVHRNSVLLLSEADKQYLWNYRSCCKKPRNILPLVLGSAPGWDPSIISAMYRVLGDWTFSHPLEGLGLLNSSFSDQRIRETSCLEIGKLPNDELLDFLPQLVQAVKFEWSLDSPLVKLLLHRSLQSIQVAHRLFWLLTDAHKESHYRGLYSKVLAALQSCAGNALNGEFCTQKRLISILQGIAEKVKTSPDTKRQETLQSNLHQLQRFFQEAQLCRLPLDPAVRVRGIDPNACSFFKSNASPLKISFLNADPLGKKINVIFKLGDDLRQDMLVLQIIEVIDRIWLHEGLDLRMITYKCLSTGLNQGLVQMVPDATTLAKIHEHSGILGPLKDKSIKKWFKSKQPLQHNYEKAKENFLFSCAGWCVVTFILGVCDRHNDNIMVTNTGHMFHIDFGKFLGHAQKFGSIKRDRAPFIFTSEMEYFITDGGKNLDRARDFVELCCQAYNILRKHSHLLINMLELMLQGGLPELCGVEDLRYLQNNLRPQDSEPEATSYFTRKISESLQCFPVKLNNLIHILANTSLSDMAKSVSQIDLMDPAGGNPKNLIKRAAIASIRKINKKSEKVLNYLGAEGRTGAASSSGDTDVRPAVQLHVSYKNQTLSVLIKHLRNIHLPDGSSPCTEIEVLLLPDPQQTSLRRVKSTGKSALIYNEIVRYSLLPLVAGYVIRLVVRSKGQLIAAVNVPVDHMQFDSDVWYPMGLSLA</sequence>
<feature type="region of interest" description="Disordered" evidence="8">
    <location>
        <begin position="316"/>
        <end position="491"/>
    </location>
</feature>
<comment type="similarity">
    <text evidence="1">Belongs to the PI3/PI4-kinase family. Type III PI4K subfamily.</text>
</comment>
<dbReference type="RefSeq" id="XP_018110195.1">
    <property type="nucleotide sequence ID" value="XM_018254706.2"/>
</dbReference>
<dbReference type="FunFam" id="1.10.1070.11:FF:000001">
    <property type="entry name" value="Phosphatidylinositol 4,5-bisphosphate 3-kinase catalytic subunit"/>
    <property type="match status" value="1"/>
</dbReference>
<dbReference type="InterPro" id="IPR011009">
    <property type="entry name" value="Kinase-like_dom_sf"/>
</dbReference>
<dbReference type="SUPFAM" id="SSF49562">
    <property type="entry name" value="C2 domain (Calcium/lipid-binding domain, CaLB)"/>
    <property type="match status" value="1"/>
</dbReference>
<dbReference type="GO" id="GO:0043491">
    <property type="term" value="P:phosphatidylinositol 3-kinase/protein kinase B signal transduction"/>
    <property type="evidence" value="ECO:0000318"/>
    <property type="project" value="GO_Central"/>
</dbReference>
<feature type="compositionally biased region" description="Polar residues" evidence="8">
    <location>
        <begin position="7"/>
        <end position="18"/>
    </location>
</feature>
<dbReference type="InterPro" id="IPR002420">
    <property type="entry name" value="PI3K-type_C2_dom"/>
</dbReference>
<gene>
    <name evidence="13 14 15" type="primary">LOC108712508</name>
</gene>
<evidence type="ECO:0000259" key="9">
    <source>
        <dbReference type="PROSITE" id="PS50290"/>
    </source>
</evidence>
<keyword evidence="3" id="KW-0547">Nucleotide-binding</keyword>
<evidence type="ECO:0000256" key="8">
    <source>
        <dbReference type="SAM" id="MobiDB-lite"/>
    </source>
</evidence>
<dbReference type="PROSITE" id="PS00916">
    <property type="entry name" value="PI3_4_KINASE_2"/>
    <property type="match status" value="1"/>
</dbReference>
<dbReference type="Pfam" id="PF00613">
    <property type="entry name" value="PI3Ka"/>
    <property type="match status" value="1"/>
</dbReference>
<dbReference type="Gene3D" id="1.25.40.70">
    <property type="entry name" value="Phosphatidylinositol 3-kinase, accessory domain (PIK)"/>
    <property type="match status" value="1"/>
</dbReference>
<accession>A0A1L8GQ56</accession>
<feature type="compositionally biased region" description="Polar residues" evidence="8">
    <location>
        <begin position="383"/>
        <end position="441"/>
    </location>
</feature>
<feature type="compositionally biased region" description="Pro residues" evidence="8">
    <location>
        <begin position="368"/>
        <end position="382"/>
    </location>
</feature>
<protein>
    <submittedName>
        <fullName evidence="13 14">Phosphatidylinositol 4-phosphate 3-kinase C2 domain-containing subunit gamma isoform X1</fullName>
    </submittedName>
</protein>
<keyword evidence="2" id="KW-0808">Transferase</keyword>
<feature type="domain" description="C2 PI3K-type" evidence="11">
    <location>
        <begin position="758"/>
        <end position="905"/>
    </location>
</feature>
<dbReference type="GO" id="GO:0016303">
    <property type="term" value="F:1-phosphatidylinositol-3-kinase activity"/>
    <property type="evidence" value="ECO:0000318"/>
    <property type="project" value="GO_Central"/>
</dbReference>
<dbReference type="Gene3D" id="2.60.40.150">
    <property type="entry name" value="C2 domain"/>
    <property type="match status" value="1"/>
</dbReference>
<dbReference type="PROSITE" id="PS51547">
    <property type="entry name" value="C2_PI3K"/>
    <property type="match status" value="1"/>
</dbReference>
<reference evidence="13" key="1">
    <citation type="submission" date="2022-04" db="UniProtKB">
        <authorList>
            <consortium name="RefSeq"/>
        </authorList>
    </citation>
    <scope>IDENTIFICATION</scope>
    <source>
        <strain evidence="12 13">J_2021</strain>
        <tissue evidence="13 14">Erythrocytes</tissue>
    </source>
</reference>
<evidence type="ECO:0000256" key="4">
    <source>
        <dbReference type="ARBA" id="ARBA00022777"/>
    </source>
</evidence>
<dbReference type="InterPro" id="IPR016024">
    <property type="entry name" value="ARM-type_fold"/>
</dbReference>
<keyword evidence="5" id="KW-0067">ATP-binding</keyword>
<evidence type="ECO:0000313" key="13">
    <source>
        <dbReference type="RefSeq" id="XP_018110195.1"/>
    </source>
</evidence>
<dbReference type="PaxDb" id="8355-A0A1L8GQ56"/>
<evidence type="ECO:0000256" key="5">
    <source>
        <dbReference type="ARBA" id="ARBA00022840"/>
    </source>
</evidence>
<dbReference type="PROSITE" id="PS50290">
    <property type="entry name" value="PI3_4_KINASE_3"/>
    <property type="match status" value="1"/>
</dbReference>
<keyword evidence="4" id="KW-0418">Kinase</keyword>
<dbReference type="GO" id="GO:0005886">
    <property type="term" value="C:plasma membrane"/>
    <property type="evidence" value="ECO:0000318"/>
    <property type="project" value="GO_Central"/>
</dbReference>
<dbReference type="InterPro" id="IPR036940">
    <property type="entry name" value="PI3/4_kinase_cat_sf"/>
</dbReference>
<dbReference type="PANTHER" id="PTHR10048:SF29">
    <property type="entry name" value="PHOSPHATIDYLINOSITOL 3-KINASE C2 DOMAIN-CONTAINING SUBUNIT GAMMA"/>
    <property type="match status" value="1"/>
</dbReference>
<evidence type="ECO:0000256" key="6">
    <source>
        <dbReference type="ARBA" id="ARBA00023985"/>
    </source>
</evidence>
<feature type="compositionally biased region" description="Polar residues" evidence="8">
    <location>
        <begin position="335"/>
        <end position="367"/>
    </location>
</feature>
<dbReference type="GeneID" id="108712508"/>
<dbReference type="InterPro" id="IPR035892">
    <property type="entry name" value="C2_domain_sf"/>
</dbReference>
<dbReference type="CDD" id="cd04012">
    <property type="entry name" value="C2A_PI3K_class_II"/>
    <property type="match status" value="1"/>
</dbReference>
<dbReference type="STRING" id="8355.A0A1L8GQ56"/>
<dbReference type="PROSITE" id="PS00915">
    <property type="entry name" value="PI3_4_KINASE_1"/>
    <property type="match status" value="1"/>
</dbReference>
<keyword evidence="12" id="KW-1185">Reference proteome</keyword>
<dbReference type="InterPro" id="IPR000403">
    <property type="entry name" value="PI3/4_kinase_cat_dom"/>
</dbReference>
<feature type="domain" description="PIK helical" evidence="10">
    <location>
        <begin position="918"/>
        <end position="1094"/>
    </location>
</feature>
<dbReference type="SUPFAM" id="SSF56112">
    <property type="entry name" value="Protein kinase-like (PK-like)"/>
    <property type="match status" value="1"/>
</dbReference>
<dbReference type="RefSeq" id="XP_041443749.1">
    <property type="nucleotide sequence ID" value="XM_041587815.1"/>
</dbReference>
<evidence type="ECO:0000256" key="3">
    <source>
        <dbReference type="ARBA" id="ARBA00022741"/>
    </source>
</evidence>
<dbReference type="OrthoDB" id="67688at2759"/>
<dbReference type="GO" id="GO:0035005">
    <property type="term" value="F:1-phosphatidylinositol-4-phosphate 3-kinase activity"/>
    <property type="evidence" value="ECO:0000318"/>
    <property type="project" value="GO_Central"/>
</dbReference>
<feature type="compositionally biased region" description="Polar residues" evidence="8">
    <location>
        <begin position="471"/>
        <end position="483"/>
    </location>
</feature>
<feature type="domain" description="PI3K/PI4K catalytic" evidence="9">
    <location>
        <begin position="1163"/>
        <end position="1441"/>
    </location>
</feature>
<dbReference type="SMART" id="SM00145">
    <property type="entry name" value="PI3Ka"/>
    <property type="match status" value="1"/>
</dbReference>
<evidence type="ECO:0000313" key="15">
    <source>
        <dbReference type="RefSeq" id="XP_041443750.1"/>
    </source>
</evidence>
<comment type="catalytic activity">
    <reaction evidence="6">
        <text>a 1,2-diacyl-sn-glycero-3-phospho-(1D-myo-inositol) + ATP = a 1,2-diacyl-sn-glycero-3-phospho-(1D-myo-inositol-3-phosphate) + ADP + H(+)</text>
        <dbReference type="Rhea" id="RHEA:12709"/>
        <dbReference type="ChEBI" id="CHEBI:15378"/>
        <dbReference type="ChEBI" id="CHEBI:30616"/>
        <dbReference type="ChEBI" id="CHEBI:57880"/>
        <dbReference type="ChEBI" id="CHEBI:58088"/>
        <dbReference type="ChEBI" id="CHEBI:456216"/>
        <dbReference type="EC" id="2.7.1.137"/>
    </reaction>
    <physiologicalReaction direction="left-to-right" evidence="6">
        <dbReference type="Rhea" id="RHEA:12710"/>
    </physiologicalReaction>
</comment>
<name>A0A1L8GQ56_XENLA</name>
<dbReference type="Pfam" id="PF00792">
    <property type="entry name" value="PI3K_C2"/>
    <property type="match status" value="1"/>
</dbReference>
<dbReference type="Bgee" id="108712508">
    <property type="expression patterns" value="Expressed in muscle tissue and 13 other cell types or tissues"/>
</dbReference>
<dbReference type="Gene3D" id="3.30.1010.10">
    <property type="entry name" value="Phosphatidylinositol 3-kinase Catalytic Subunit, Chain A, domain 4"/>
    <property type="match status" value="1"/>
</dbReference>
<dbReference type="GO" id="GO:0005524">
    <property type="term" value="F:ATP binding"/>
    <property type="evidence" value="ECO:0007669"/>
    <property type="project" value="UniProtKB-KW"/>
</dbReference>
<dbReference type="Pfam" id="PF00454">
    <property type="entry name" value="PI3_PI4_kinase"/>
    <property type="match status" value="1"/>
</dbReference>